<proteinExistence type="predicted"/>
<dbReference type="Gene3D" id="1.25.40.10">
    <property type="entry name" value="Tetratricopeptide repeat domain"/>
    <property type="match status" value="1"/>
</dbReference>
<evidence type="ECO:0000313" key="3">
    <source>
        <dbReference type="Proteomes" id="UP000643207"/>
    </source>
</evidence>
<evidence type="ECO:0000313" key="2">
    <source>
        <dbReference type="EMBL" id="MBL0720073.1"/>
    </source>
</evidence>
<dbReference type="SUPFAM" id="SSF48452">
    <property type="entry name" value="TPR-like"/>
    <property type="match status" value="1"/>
</dbReference>
<comment type="caution">
    <text evidence="2">The sequence shown here is derived from an EMBL/GenBank/DDBJ whole genome shotgun (WGS) entry which is preliminary data.</text>
</comment>
<sequence>MQRRSALRHALAASFIALSLLPGFARAADTLADIQQGWEVIRYQTPARQREKAFEQLADRARQLREAQPGRPEPLIWEGIVLSSWAGEKGGLGALGLVKQARGLYEQAIAIDARALDGSALASLGVLYAKVPGWPIGFGDKTRARELLQRALKINPQGIDPHFFYAELLADEGQNAEALGHLDQALQAPPRPARQIADTGRREEIKALIGKLQAAR</sequence>
<dbReference type="InterPro" id="IPR011990">
    <property type="entry name" value="TPR-like_helical_dom_sf"/>
</dbReference>
<dbReference type="AlphaFoldDB" id="A0A9X0XHI0"/>
<gene>
    <name evidence="2" type="ORF">JI742_09255</name>
</gene>
<accession>A0A9X0XHI0</accession>
<keyword evidence="1" id="KW-0732">Signal</keyword>
<evidence type="ECO:0008006" key="4">
    <source>
        <dbReference type="Google" id="ProtNLM"/>
    </source>
</evidence>
<evidence type="ECO:0000256" key="1">
    <source>
        <dbReference type="SAM" id="SignalP"/>
    </source>
</evidence>
<feature type="signal peptide" evidence="1">
    <location>
        <begin position="1"/>
        <end position="27"/>
    </location>
</feature>
<protein>
    <recommendedName>
        <fullName evidence="4">Tetratricopeptide repeat protein</fullName>
    </recommendedName>
</protein>
<dbReference type="EMBL" id="JAERRA010000001">
    <property type="protein sequence ID" value="MBL0720073.1"/>
    <property type="molecule type" value="Genomic_DNA"/>
</dbReference>
<keyword evidence="3" id="KW-1185">Reference proteome</keyword>
<feature type="chain" id="PRO_5040899092" description="Tetratricopeptide repeat protein" evidence="1">
    <location>
        <begin position="28"/>
        <end position="216"/>
    </location>
</feature>
<name>A0A9X0XHI0_9BURK</name>
<organism evidence="2 3">
    <name type="scientific">Aquariibacter lacus</name>
    <dbReference type="NCBI Taxonomy" id="2801332"/>
    <lineage>
        <taxon>Bacteria</taxon>
        <taxon>Pseudomonadati</taxon>
        <taxon>Pseudomonadota</taxon>
        <taxon>Betaproteobacteria</taxon>
        <taxon>Burkholderiales</taxon>
        <taxon>Sphaerotilaceae</taxon>
        <taxon>Aquariibacter</taxon>
    </lineage>
</organism>
<dbReference type="Proteomes" id="UP000643207">
    <property type="component" value="Unassembled WGS sequence"/>
</dbReference>
<dbReference type="RefSeq" id="WP_201825826.1">
    <property type="nucleotide sequence ID" value="NZ_JAERRA010000001.1"/>
</dbReference>
<dbReference type="Pfam" id="PF14559">
    <property type="entry name" value="TPR_19"/>
    <property type="match status" value="1"/>
</dbReference>
<reference evidence="2 3" key="1">
    <citation type="submission" date="2021-01" db="EMBL/GenBank/DDBJ databases">
        <title>Piscinibacter sp. Jin2 Genome sequencing and assembly.</title>
        <authorList>
            <person name="Kim I."/>
        </authorList>
    </citation>
    <scope>NUCLEOTIDE SEQUENCE [LARGE SCALE GENOMIC DNA]</scope>
    <source>
        <strain evidence="2 3">Jin2</strain>
    </source>
</reference>